<dbReference type="AlphaFoldDB" id="A0A268NT97"/>
<evidence type="ECO:0000313" key="5">
    <source>
        <dbReference type="EMBL" id="PAE86733.1"/>
    </source>
</evidence>
<dbReference type="GO" id="GO:0043565">
    <property type="term" value="F:sequence-specific DNA binding"/>
    <property type="evidence" value="ECO:0007669"/>
    <property type="project" value="InterPro"/>
</dbReference>
<dbReference type="InterPro" id="IPR003313">
    <property type="entry name" value="AraC-bd"/>
</dbReference>
<dbReference type="EMBL" id="NPCC01000052">
    <property type="protein sequence ID" value="PAE86733.1"/>
    <property type="molecule type" value="Genomic_DNA"/>
</dbReference>
<comment type="caution">
    <text evidence="5">The sequence shown here is derived from an EMBL/GenBank/DDBJ whole genome shotgun (WGS) entry which is preliminary data.</text>
</comment>
<dbReference type="PROSITE" id="PS00041">
    <property type="entry name" value="HTH_ARAC_FAMILY_1"/>
    <property type="match status" value="1"/>
</dbReference>
<dbReference type="Pfam" id="PF02311">
    <property type="entry name" value="AraC_binding"/>
    <property type="match status" value="1"/>
</dbReference>
<gene>
    <name evidence="5" type="ORF">CHH72_21905</name>
</gene>
<keyword evidence="3" id="KW-0804">Transcription</keyword>
<dbReference type="PANTHER" id="PTHR43280">
    <property type="entry name" value="ARAC-FAMILY TRANSCRIPTIONAL REGULATOR"/>
    <property type="match status" value="1"/>
</dbReference>
<evidence type="ECO:0000256" key="3">
    <source>
        <dbReference type="ARBA" id="ARBA00023163"/>
    </source>
</evidence>
<dbReference type="SUPFAM" id="SSF46689">
    <property type="entry name" value="Homeodomain-like"/>
    <property type="match status" value="2"/>
</dbReference>
<protein>
    <recommendedName>
        <fullName evidence="4">HTH araC/xylS-type domain-containing protein</fullName>
    </recommendedName>
</protein>
<dbReference type="Gene3D" id="1.10.10.60">
    <property type="entry name" value="Homeodomain-like"/>
    <property type="match status" value="2"/>
</dbReference>
<dbReference type="Gene3D" id="2.60.120.280">
    <property type="entry name" value="Regulatory protein AraC"/>
    <property type="match status" value="1"/>
</dbReference>
<keyword evidence="2" id="KW-0238">DNA-binding</keyword>
<name>A0A268NT97_SHOCL</name>
<dbReference type="InterPro" id="IPR037923">
    <property type="entry name" value="HTH-like"/>
</dbReference>
<dbReference type="PANTHER" id="PTHR43280:SF27">
    <property type="entry name" value="TRANSCRIPTIONAL REGULATOR MTLR"/>
    <property type="match status" value="1"/>
</dbReference>
<dbReference type="GO" id="GO:0003700">
    <property type="term" value="F:DNA-binding transcription factor activity"/>
    <property type="evidence" value="ECO:0007669"/>
    <property type="project" value="InterPro"/>
</dbReference>
<dbReference type="Pfam" id="PF12833">
    <property type="entry name" value="HTH_18"/>
    <property type="match status" value="1"/>
</dbReference>
<evidence type="ECO:0000256" key="1">
    <source>
        <dbReference type="ARBA" id="ARBA00023015"/>
    </source>
</evidence>
<evidence type="ECO:0000256" key="2">
    <source>
        <dbReference type="ARBA" id="ARBA00023125"/>
    </source>
</evidence>
<dbReference type="InterPro" id="IPR009057">
    <property type="entry name" value="Homeodomain-like_sf"/>
</dbReference>
<sequence>MDQLSFSVRSRSIYVNYNCKLKPPFDMNHYHLHNDFEFHWLEEGERLFMSKNGSILLKKHTLLIISPHFIHRMKAAPVPEHARYVVNFQPAILSNDLKKLAKPLLSPAFTVLQIPQKRADEFNQLFMQLLKEYNSPATKESLLYQQSLLSQLLIESKRALAFTLHMEQQPLPALSEQTRVASQLIQHIERHYQERLDLNRLASHVHLSPSYVSRLFKHVTGTRLSEYIQKVRIAEACKLLGESSLPVKVVCQKAGFASLEHFHRVFKRIMAVSPIQYRHSYLHKNRQSLGGR</sequence>
<dbReference type="Proteomes" id="UP000216207">
    <property type="component" value="Unassembled WGS sequence"/>
</dbReference>
<dbReference type="PROSITE" id="PS01124">
    <property type="entry name" value="HTH_ARAC_FAMILY_2"/>
    <property type="match status" value="1"/>
</dbReference>
<dbReference type="RefSeq" id="WP_095327420.1">
    <property type="nucleotide sequence ID" value="NZ_JAMAYQ010000003.1"/>
</dbReference>
<dbReference type="InterPro" id="IPR018060">
    <property type="entry name" value="HTH_AraC"/>
</dbReference>
<dbReference type="SMART" id="SM00342">
    <property type="entry name" value="HTH_ARAC"/>
    <property type="match status" value="1"/>
</dbReference>
<dbReference type="SUPFAM" id="SSF51215">
    <property type="entry name" value="Regulatory protein AraC"/>
    <property type="match status" value="1"/>
</dbReference>
<feature type="domain" description="HTH araC/xylS-type" evidence="4">
    <location>
        <begin position="182"/>
        <end position="280"/>
    </location>
</feature>
<keyword evidence="1" id="KW-0805">Transcription regulation</keyword>
<accession>A0A268NT97</accession>
<evidence type="ECO:0000259" key="4">
    <source>
        <dbReference type="PROSITE" id="PS01124"/>
    </source>
</evidence>
<reference evidence="5 6" key="1">
    <citation type="submission" date="2017-07" db="EMBL/GenBank/DDBJ databases">
        <title>Isolation and whole genome analysis of endospore-forming bacteria from heroin.</title>
        <authorList>
            <person name="Kalinowski J."/>
            <person name="Ahrens B."/>
            <person name="Al-Dilaimi A."/>
            <person name="Winkler A."/>
            <person name="Wibberg D."/>
            <person name="Schleenbecker U."/>
            <person name="Ruckert C."/>
            <person name="Wolfel R."/>
            <person name="Grass G."/>
        </authorList>
    </citation>
    <scope>NUCLEOTIDE SEQUENCE [LARGE SCALE GENOMIC DNA]</scope>
    <source>
        <strain evidence="5 6">7539</strain>
    </source>
</reference>
<proteinExistence type="predicted"/>
<evidence type="ECO:0000313" key="6">
    <source>
        <dbReference type="Proteomes" id="UP000216207"/>
    </source>
</evidence>
<dbReference type="InterPro" id="IPR018062">
    <property type="entry name" value="HTH_AraC-typ_CS"/>
</dbReference>
<organism evidence="5 6">
    <name type="scientific">Shouchella clausii</name>
    <name type="common">Alkalihalobacillus clausii</name>
    <dbReference type="NCBI Taxonomy" id="79880"/>
    <lineage>
        <taxon>Bacteria</taxon>
        <taxon>Bacillati</taxon>
        <taxon>Bacillota</taxon>
        <taxon>Bacilli</taxon>
        <taxon>Bacillales</taxon>
        <taxon>Bacillaceae</taxon>
        <taxon>Shouchella</taxon>
    </lineage>
</organism>